<dbReference type="EMBL" id="FOJU01000003">
    <property type="protein sequence ID" value="SFA96240.1"/>
    <property type="molecule type" value="Genomic_DNA"/>
</dbReference>
<keyword evidence="3" id="KW-1185">Reference proteome</keyword>
<gene>
    <name evidence="2" type="ORF">SAMN05421688_1901</name>
</gene>
<dbReference type="STRING" id="871651.SAMN05421688_1901"/>
<accession>A0A1I0X7A4</accession>
<organism evidence="2 3">
    <name type="scientific">Poseidonocella pacifica</name>
    <dbReference type="NCBI Taxonomy" id="871651"/>
    <lineage>
        <taxon>Bacteria</taxon>
        <taxon>Pseudomonadati</taxon>
        <taxon>Pseudomonadota</taxon>
        <taxon>Alphaproteobacteria</taxon>
        <taxon>Rhodobacterales</taxon>
        <taxon>Roseobacteraceae</taxon>
        <taxon>Poseidonocella</taxon>
    </lineage>
</organism>
<protein>
    <submittedName>
        <fullName evidence="2">Lysophospholipase</fullName>
    </submittedName>
</protein>
<dbReference type="PANTHER" id="PTHR11614">
    <property type="entry name" value="PHOSPHOLIPASE-RELATED"/>
    <property type="match status" value="1"/>
</dbReference>
<feature type="domain" description="Serine aminopeptidase S33" evidence="1">
    <location>
        <begin position="39"/>
        <end position="292"/>
    </location>
</feature>
<dbReference type="AlphaFoldDB" id="A0A1I0X7A4"/>
<dbReference type="Proteomes" id="UP000198796">
    <property type="component" value="Unassembled WGS sequence"/>
</dbReference>
<dbReference type="InterPro" id="IPR022742">
    <property type="entry name" value="Hydrolase_4"/>
</dbReference>
<evidence type="ECO:0000313" key="3">
    <source>
        <dbReference type="Proteomes" id="UP000198796"/>
    </source>
</evidence>
<dbReference type="OrthoDB" id="9788260at2"/>
<name>A0A1I0X7A4_9RHOB</name>
<dbReference type="InterPro" id="IPR051044">
    <property type="entry name" value="MAG_DAG_Lipase"/>
</dbReference>
<dbReference type="Pfam" id="PF12146">
    <property type="entry name" value="Hydrolase_4"/>
    <property type="match status" value="1"/>
</dbReference>
<dbReference type="InterPro" id="IPR029058">
    <property type="entry name" value="AB_hydrolase_fold"/>
</dbReference>
<evidence type="ECO:0000259" key="1">
    <source>
        <dbReference type="Pfam" id="PF12146"/>
    </source>
</evidence>
<evidence type="ECO:0000313" key="2">
    <source>
        <dbReference type="EMBL" id="SFA96240.1"/>
    </source>
</evidence>
<proteinExistence type="predicted"/>
<reference evidence="2 3" key="1">
    <citation type="submission" date="2016-10" db="EMBL/GenBank/DDBJ databases">
        <authorList>
            <person name="de Groot N.N."/>
        </authorList>
    </citation>
    <scope>NUCLEOTIDE SEQUENCE [LARGE SCALE GENOMIC DNA]</scope>
    <source>
        <strain evidence="2 3">DSM 29316</strain>
    </source>
</reference>
<dbReference type="SUPFAM" id="SSF53474">
    <property type="entry name" value="alpha/beta-Hydrolases"/>
    <property type="match status" value="1"/>
</dbReference>
<dbReference type="Gene3D" id="3.40.50.1820">
    <property type="entry name" value="alpha/beta hydrolase"/>
    <property type="match status" value="1"/>
</dbReference>
<sequence>MDGAPYFTDITQGPDIVSCAWAQGADGVRIRVALFPVDHAHGTVLLFTGRTEYIEKYGPLARDLAGRGFAMATCDWRGQGLSDRALDEKRTGHVMRFSDYQIDADALLKAAQDAGLPEPYFLIGHSMGGCIGLRSLVAGYPVSAVAFSAPMWGIGMAGYLRPFAWTLSFLSRFVNRSHVFAPGTTGTPYPEAAPFEDNQLTTDAEQYAWMKNQTEMHPELALGGPSLNWLYEGMLETRALARLPSPDVPCLTLLGGNERIVDTDRIHERMQIWPDGALEIVPGGEHEVLMERPPLRERAIERITGFFDTHL</sequence>